<dbReference type="Pfam" id="PF00589">
    <property type="entry name" value="Phage_integrase"/>
    <property type="match status" value="1"/>
</dbReference>
<accession>A0A0W0HFG2</accession>
<protein>
    <recommendedName>
        <fullName evidence="10">Integrase</fullName>
    </recommendedName>
</protein>
<keyword evidence="2" id="KW-0229">DNA integration</keyword>
<dbReference type="GO" id="GO:0006310">
    <property type="term" value="P:DNA recombination"/>
    <property type="evidence" value="ECO:0007669"/>
    <property type="project" value="UniProtKB-KW"/>
</dbReference>
<dbReference type="EMBL" id="LKEF01000044">
    <property type="protein sequence ID" value="KTB59612.1"/>
    <property type="molecule type" value="Genomic_DNA"/>
</dbReference>
<dbReference type="PROSITE" id="PS51898">
    <property type="entry name" value="TYR_RECOMBINASE"/>
    <property type="match status" value="1"/>
</dbReference>
<dbReference type="InterPro" id="IPR053876">
    <property type="entry name" value="Phage_int_M"/>
</dbReference>
<dbReference type="Gene3D" id="1.10.443.10">
    <property type="entry name" value="Intergrase catalytic core"/>
    <property type="match status" value="1"/>
</dbReference>
<dbReference type="InterPro" id="IPR010998">
    <property type="entry name" value="Integrase_recombinase_N"/>
</dbReference>
<evidence type="ECO:0000259" key="7">
    <source>
        <dbReference type="PROSITE" id="PS51900"/>
    </source>
</evidence>
<dbReference type="Proteomes" id="UP000054197">
    <property type="component" value="Unassembled WGS sequence"/>
</dbReference>
<evidence type="ECO:0000256" key="3">
    <source>
        <dbReference type="ARBA" id="ARBA00023125"/>
    </source>
</evidence>
<dbReference type="PANTHER" id="PTHR30349:SF64">
    <property type="entry name" value="PROPHAGE INTEGRASE INTD-RELATED"/>
    <property type="match status" value="1"/>
</dbReference>
<evidence type="ECO:0008006" key="10">
    <source>
        <dbReference type="Google" id="ProtNLM"/>
    </source>
</evidence>
<evidence type="ECO:0000256" key="1">
    <source>
        <dbReference type="ARBA" id="ARBA00008857"/>
    </source>
</evidence>
<feature type="domain" description="Core-binding (CB)" evidence="7">
    <location>
        <begin position="84"/>
        <end position="164"/>
    </location>
</feature>
<evidence type="ECO:0000313" key="9">
    <source>
        <dbReference type="Proteomes" id="UP000054197"/>
    </source>
</evidence>
<keyword evidence="3 5" id="KW-0238">DNA-binding</keyword>
<proteinExistence type="inferred from homology"/>
<dbReference type="PANTHER" id="PTHR30349">
    <property type="entry name" value="PHAGE INTEGRASE-RELATED"/>
    <property type="match status" value="1"/>
</dbReference>
<comment type="caution">
    <text evidence="8">The sequence shown here is derived from an EMBL/GenBank/DDBJ whole genome shotgun (WGS) entry which is preliminary data.</text>
</comment>
<dbReference type="InterPro" id="IPR002104">
    <property type="entry name" value="Integrase_catalytic"/>
</dbReference>
<dbReference type="SUPFAM" id="SSF56349">
    <property type="entry name" value="DNA breaking-rejoining enzymes"/>
    <property type="match status" value="1"/>
</dbReference>
<dbReference type="CDD" id="cd00796">
    <property type="entry name" value="INT_Rci_Hp1_C"/>
    <property type="match status" value="1"/>
</dbReference>
<evidence type="ECO:0000259" key="6">
    <source>
        <dbReference type="PROSITE" id="PS51898"/>
    </source>
</evidence>
<evidence type="ECO:0000256" key="5">
    <source>
        <dbReference type="PROSITE-ProRule" id="PRU01248"/>
    </source>
</evidence>
<dbReference type="PROSITE" id="PS51900">
    <property type="entry name" value="CB"/>
    <property type="match status" value="1"/>
</dbReference>
<sequence>MYNFVQRILMPTPKKAKQTECRDAAVKSLIVISYSNSDSVTYCMRGTTKGRLRQTFGTSKTLTLTQARIKALEVESTGYNVSYSTLSQVFKLYEQSGTYSGKRSVGRDRKRYDSLVDPILGKKDIKAISLADIQTVLGSLRPSLSDATKNRYLAMLRSIFRFAVDHDYCEKDPTRSIKLKREVPVKLYEVNDDLIDHLVFAVDWLEERYPRTSCLVELLLRTGMRLGEALSLKWGDVDFTLQQITLRTTKSGRVRHVPISDECSGVLDRLAEVTADFPKDGWLFPSSYGPSHMTRPVRPWKRACQAAGLPSSLRFHDLRHIFASACVKDGIPLYTVQGLLGHSSIRMTERYSALASSDLLKASCRVSSALSLRAGGAK</sequence>
<gene>
    <name evidence="8" type="ORF">AO063_03275</name>
</gene>
<dbReference type="Gene3D" id="1.10.150.130">
    <property type="match status" value="1"/>
</dbReference>
<feature type="domain" description="Tyr recombinase" evidence="6">
    <location>
        <begin position="185"/>
        <end position="365"/>
    </location>
</feature>
<comment type="similarity">
    <text evidence="1">Belongs to the 'phage' integrase family.</text>
</comment>
<dbReference type="InterPro" id="IPR044068">
    <property type="entry name" value="CB"/>
</dbReference>
<evidence type="ECO:0000256" key="4">
    <source>
        <dbReference type="ARBA" id="ARBA00023172"/>
    </source>
</evidence>
<dbReference type="InterPro" id="IPR050090">
    <property type="entry name" value="Tyrosine_recombinase_XerCD"/>
</dbReference>
<dbReference type="AlphaFoldDB" id="A0A0W0HFG2"/>
<keyword evidence="4" id="KW-0233">DNA recombination</keyword>
<name>A0A0W0HFG2_PSEFL</name>
<dbReference type="InterPro" id="IPR011010">
    <property type="entry name" value="DNA_brk_join_enz"/>
</dbReference>
<organism evidence="8 9">
    <name type="scientific">Pseudomonas fluorescens ICMP 11288</name>
    <dbReference type="NCBI Taxonomy" id="1198309"/>
    <lineage>
        <taxon>Bacteria</taxon>
        <taxon>Pseudomonadati</taxon>
        <taxon>Pseudomonadota</taxon>
        <taxon>Gammaproteobacteria</taxon>
        <taxon>Pseudomonadales</taxon>
        <taxon>Pseudomonadaceae</taxon>
        <taxon>Pseudomonas</taxon>
    </lineage>
</organism>
<dbReference type="GO" id="GO:0003677">
    <property type="term" value="F:DNA binding"/>
    <property type="evidence" value="ECO:0007669"/>
    <property type="project" value="UniProtKB-UniRule"/>
</dbReference>
<dbReference type="GO" id="GO:0015074">
    <property type="term" value="P:DNA integration"/>
    <property type="evidence" value="ECO:0007669"/>
    <property type="project" value="UniProtKB-KW"/>
</dbReference>
<evidence type="ECO:0000313" key="8">
    <source>
        <dbReference type="EMBL" id="KTB59612.1"/>
    </source>
</evidence>
<dbReference type="InterPro" id="IPR013762">
    <property type="entry name" value="Integrase-like_cat_sf"/>
</dbReference>
<dbReference type="Pfam" id="PF22022">
    <property type="entry name" value="Phage_int_M"/>
    <property type="match status" value="1"/>
</dbReference>
<evidence type="ECO:0000256" key="2">
    <source>
        <dbReference type="ARBA" id="ARBA00022908"/>
    </source>
</evidence>
<reference evidence="8 9" key="1">
    <citation type="submission" date="2015-09" db="EMBL/GenBank/DDBJ databases">
        <title>Genome sequence of ICMP 11288.</title>
        <authorList>
            <person name="Visnovsky S."/>
            <person name="Lu A."/>
            <person name="Panda P."/>
            <person name="Pitman A."/>
        </authorList>
    </citation>
    <scope>NUCLEOTIDE SEQUENCE [LARGE SCALE GENOMIC DNA]</scope>
    <source>
        <strain evidence="8 9">ICMP 11288</strain>
    </source>
</reference>